<accession>A0ABM6M3K1</accession>
<protein>
    <submittedName>
        <fullName evidence="2">Uncharacterized protein</fullName>
    </submittedName>
</protein>
<evidence type="ECO:0000313" key="3">
    <source>
        <dbReference type="Proteomes" id="UP000258016"/>
    </source>
</evidence>
<name>A0ABM6M3K1_9SPHN</name>
<sequence length="137" mass="13960">MTLPASFLFTRIAACTALLGLVAVPAQAQSALSDKEGHETLLSCAAFFSAAAVIAGDDKKMAKDATDLATAFMTGAVLLAPGGNTSKAEAALEEQAELFAVAMLDESSSMAKDLEGLADSCGTLGESYLPEVLARAQ</sequence>
<dbReference type="EMBL" id="CP020083">
    <property type="protein sequence ID" value="ASR50483.1"/>
    <property type="molecule type" value="Genomic_DNA"/>
</dbReference>
<gene>
    <name evidence="2" type="ORF">B5J99_02545</name>
</gene>
<reference evidence="2 3" key="1">
    <citation type="submission" date="2017-03" db="EMBL/GenBank/DDBJ databases">
        <title>Complete genome sequence of Blastomonas fulva degrading microcsystin LR.</title>
        <authorList>
            <person name="Lee H.-g."/>
            <person name="Jin L."/>
            <person name="oh H.-M."/>
        </authorList>
    </citation>
    <scope>NUCLEOTIDE SEQUENCE [LARGE SCALE GENOMIC DNA]</scope>
    <source>
        <strain evidence="2 3">T2</strain>
    </source>
</reference>
<keyword evidence="1" id="KW-0732">Signal</keyword>
<feature type="signal peptide" evidence="1">
    <location>
        <begin position="1"/>
        <end position="28"/>
    </location>
</feature>
<proteinExistence type="predicted"/>
<dbReference type="RefSeq" id="WP_117351374.1">
    <property type="nucleotide sequence ID" value="NZ_CP020083.1"/>
</dbReference>
<evidence type="ECO:0000256" key="1">
    <source>
        <dbReference type="SAM" id="SignalP"/>
    </source>
</evidence>
<dbReference type="Proteomes" id="UP000258016">
    <property type="component" value="Chromosome"/>
</dbReference>
<keyword evidence="3" id="KW-1185">Reference proteome</keyword>
<feature type="chain" id="PRO_5045939644" evidence="1">
    <location>
        <begin position="29"/>
        <end position="137"/>
    </location>
</feature>
<dbReference type="GeneID" id="303484449"/>
<evidence type="ECO:0000313" key="2">
    <source>
        <dbReference type="EMBL" id="ASR50483.1"/>
    </source>
</evidence>
<organism evidence="2 3">
    <name type="scientific">Blastomonas fulva</name>
    <dbReference type="NCBI Taxonomy" id="1550728"/>
    <lineage>
        <taxon>Bacteria</taxon>
        <taxon>Pseudomonadati</taxon>
        <taxon>Pseudomonadota</taxon>
        <taxon>Alphaproteobacteria</taxon>
        <taxon>Sphingomonadales</taxon>
        <taxon>Sphingomonadaceae</taxon>
        <taxon>Blastomonas</taxon>
    </lineage>
</organism>